<dbReference type="FunFam" id="1.10.220.10:FF:000004">
    <property type="entry name" value="Annexin"/>
    <property type="match status" value="1"/>
</dbReference>
<keyword evidence="6" id="KW-1185">Reference proteome</keyword>
<dbReference type="GO" id="GO:0005737">
    <property type="term" value="C:cytoplasm"/>
    <property type="evidence" value="ECO:0007669"/>
    <property type="project" value="TreeGrafter"/>
</dbReference>
<dbReference type="PRINTS" id="PR00196">
    <property type="entry name" value="ANNEXIN"/>
</dbReference>
<dbReference type="AlphaFoldDB" id="A0A183J3F9"/>
<evidence type="ECO:0000313" key="7">
    <source>
        <dbReference type="WBParaSite" id="SBAD_0001077301-mRNA-1"/>
    </source>
</evidence>
<dbReference type="PANTHER" id="PTHR10502:SF102">
    <property type="entry name" value="ANNEXIN B11"/>
    <property type="match status" value="1"/>
</dbReference>
<keyword evidence="3 4" id="KW-0041">Annexin</keyword>
<dbReference type="GO" id="GO:0001786">
    <property type="term" value="F:phosphatidylserine binding"/>
    <property type="evidence" value="ECO:0007669"/>
    <property type="project" value="TreeGrafter"/>
</dbReference>
<dbReference type="Proteomes" id="UP000270296">
    <property type="component" value="Unassembled WGS sequence"/>
</dbReference>
<dbReference type="OrthoDB" id="37886at2759"/>
<reference evidence="5 6" key="2">
    <citation type="submission" date="2018-11" db="EMBL/GenBank/DDBJ databases">
        <authorList>
            <consortium name="Pathogen Informatics"/>
        </authorList>
    </citation>
    <scope>NUCLEOTIDE SEQUENCE [LARGE SCALE GENOMIC DNA]</scope>
</reference>
<keyword evidence="4" id="KW-0106">Calcium</keyword>
<evidence type="ECO:0000256" key="2">
    <source>
        <dbReference type="ARBA" id="ARBA00022737"/>
    </source>
</evidence>
<comment type="similarity">
    <text evidence="1 4">Belongs to the annexin family.</text>
</comment>
<proteinExistence type="inferred from homology"/>
<evidence type="ECO:0000256" key="4">
    <source>
        <dbReference type="RuleBase" id="RU003540"/>
    </source>
</evidence>
<dbReference type="GO" id="GO:0005634">
    <property type="term" value="C:nucleus"/>
    <property type="evidence" value="ECO:0007669"/>
    <property type="project" value="TreeGrafter"/>
</dbReference>
<dbReference type="Pfam" id="PF00191">
    <property type="entry name" value="Annexin"/>
    <property type="match status" value="2"/>
</dbReference>
<dbReference type="PANTHER" id="PTHR10502">
    <property type="entry name" value="ANNEXIN"/>
    <property type="match status" value="1"/>
</dbReference>
<accession>A0A183J3F9</accession>
<dbReference type="InterPro" id="IPR001464">
    <property type="entry name" value="Annexin"/>
</dbReference>
<dbReference type="PROSITE" id="PS51897">
    <property type="entry name" value="ANNEXIN_2"/>
    <property type="match status" value="2"/>
</dbReference>
<keyword evidence="4" id="KW-0111">Calcium/phospholipid-binding</keyword>
<comment type="domain">
    <text evidence="4">A pair of annexin repeats may form one binding site for calcium and phospholipid.</text>
</comment>
<dbReference type="InterPro" id="IPR018252">
    <property type="entry name" value="Annexin_repeat_CS"/>
</dbReference>
<gene>
    <name evidence="5" type="ORF">SBAD_LOCUS10407</name>
</gene>
<dbReference type="PROSITE" id="PS00223">
    <property type="entry name" value="ANNEXIN_1"/>
    <property type="match status" value="1"/>
</dbReference>
<dbReference type="Gene3D" id="1.10.220.10">
    <property type="entry name" value="Annexin"/>
    <property type="match status" value="2"/>
</dbReference>
<dbReference type="GO" id="GO:0005509">
    <property type="term" value="F:calcium ion binding"/>
    <property type="evidence" value="ECO:0007669"/>
    <property type="project" value="InterPro"/>
</dbReference>
<evidence type="ECO:0000256" key="1">
    <source>
        <dbReference type="ARBA" id="ARBA00007831"/>
    </source>
</evidence>
<dbReference type="SUPFAM" id="SSF47874">
    <property type="entry name" value="Annexin"/>
    <property type="match status" value="1"/>
</dbReference>
<dbReference type="GO" id="GO:0005544">
    <property type="term" value="F:calcium-dependent phospholipid binding"/>
    <property type="evidence" value="ECO:0007669"/>
    <property type="project" value="UniProtKB-KW"/>
</dbReference>
<evidence type="ECO:0000313" key="5">
    <source>
        <dbReference type="EMBL" id="VDP31573.1"/>
    </source>
</evidence>
<dbReference type="InterPro" id="IPR037104">
    <property type="entry name" value="Annexin_sf"/>
</dbReference>
<name>A0A183J3F9_9BILA</name>
<sequence length="133" mass="15035">MKLECCGTIRPSGDFDPKQDAESLKKAMKGMGTNEKEIIDILCKRSNAERQQIREEFKSLYGESLIKELKKELSGDFESLIIGLMYSEPEYDARTLRKAVQGLGTDESVLTEILGSRTNTEIAAIKAEYYRCK</sequence>
<evidence type="ECO:0000313" key="6">
    <source>
        <dbReference type="Proteomes" id="UP000270296"/>
    </source>
</evidence>
<keyword evidence="2 4" id="KW-0677">Repeat</keyword>
<dbReference type="EMBL" id="UZAM01014030">
    <property type="protein sequence ID" value="VDP31573.1"/>
    <property type="molecule type" value="Genomic_DNA"/>
</dbReference>
<reference evidence="7" key="1">
    <citation type="submission" date="2016-06" db="UniProtKB">
        <authorList>
            <consortium name="WormBaseParasite"/>
        </authorList>
    </citation>
    <scope>IDENTIFICATION</scope>
</reference>
<dbReference type="GO" id="GO:0012506">
    <property type="term" value="C:vesicle membrane"/>
    <property type="evidence" value="ECO:0007669"/>
    <property type="project" value="TreeGrafter"/>
</dbReference>
<evidence type="ECO:0000256" key="3">
    <source>
        <dbReference type="ARBA" id="ARBA00023216"/>
    </source>
</evidence>
<dbReference type="InterPro" id="IPR018502">
    <property type="entry name" value="Annexin_repeat"/>
</dbReference>
<dbReference type="SMART" id="SM00335">
    <property type="entry name" value="ANX"/>
    <property type="match status" value="1"/>
</dbReference>
<protein>
    <recommendedName>
        <fullName evidence="4">Annexin</fullName>
    </recommendedName>
</protein>
<dbReference type="GO" id="GO:0005886">
    <property type="term" value="C:plasma membrane"/>
    <property type="evidence" value="ECO:0007669"/>
    <property type="project" value="TreeGrafter"/>
</dbReference>
<dbReference type="WBParaSite" id="SBAD_0001077301-mRNA-1">
    <property type="protein sequence ID" value="SBAD_0001077301-mRNA-1"/>
    <property type="gene ID" value="SBAD_0001077301"/>
</dbReference>
<organism evidence="7">
    <name type="scientific">Soboliphyme baturini</name>
    <dbReference type="NCBI Taxonomy" id="241478"/>
    <lineage>
        <taxon>Eukaryota</taxon>
        <taxon>Metazoa</taxon>
        <taxon>Ecdysozoa</taxon>
        <taxon>Nematoda</taxon>
        <taxon>Enoplea</taxon>
        <taxon>Dorylaimia</taxon>
        <taxon>Dioctophymatida</taxon>
        <taxon>Dioctophymatoidea</taxon>
        <taxon>Soboliphymatidae</taxon>
        <taxon>Soboliphyme</taxon>
    </lineage>
</organism>